<reference evidence="3 4" key="1">
    <citation type="submission" date="2019-11" db="EMBL/GenBank/DDBJ databases">
        <title>Draft genome sequence of Labilibaculum sp. strain SYP isolated from Black Sea.</title>
        <authorList>
            <person name="Yadav S."/>
            <person name="Villanueva L."/>
        </authorList>
    </citation>
    <scope>NUCLEOTIDE SEQUENCE [LARGE SCALE GENOMIC DNA]</scope>
    <source>
        <strain evidence="3 4">44</strain>
    </source>
</reference>
<reference evidence="2 5" key="2">
    <citation type="submission" date="2019-12" db="EMBL/GenBank/DDBJ databases">
        <title>Draft genome sequence of Labilibaculum sp. strain 44 isolated from deep waters of Black Sea.</title>
        <authorList>
            <person name="Yadav S."/>
            <person name="Villanueva L."/>
        </authorList>
    </citation>
    <scope>NUCLEOTIDE SEQUENCE [LARGE SCALE GENOMIC DNA]</scope>
    <source>
        <strain evidence="2 5">44</strain>
    </source>
</reference>
<accession>A0A7M4D1W6</accession>
<keyword evidence="1" id="KW-1133">Transmembrane helix</keyword>
<organism evidence="2 5">
    <name type="scientific">Labilibaculum euxinus</name>
    <dbReference type="NCBI Taxonomy" id="2686357"/>
    <lineage>
        <taxon>Bacteria</taxon>
        <taxon>Pseudomonadati</taxon>
        <taxon>Bacteroidota</taxon>
        <taxon>Bacteroidia</taxon>
        <taxon>Marinilabiliales</taxon>
        <taxon>Marinifilaceae</taxon>
        <taxon>Labilibaculum</taxon>
    </lineage>
</organism>
<dbReference type="RefSeq" id="WP_156194556.1">
    <property type="nucleotide sequence ID" value="NZ_QTZN02000003.1"/>
</dbReference>
<keyword evidence="1" id="KW-0812">Transmembrane</keyword>
<gene>
    <name evidence="3" type="ORF">DWB62_002290</name>
    <name evidence="2" type="ORF">GNY23_02290</name>
</gene>
<sequence>MRPLTFFDYLFYRIAYFYANHLDYDDIKEYAGSGILGLLQLSNALFIIFLIKPIDDFTSVEKLFVFLMGYLITFGFNLYRYKKIRTYKELDEKWKDQSQKAKKLKTLIIIGYVLLSIILLGEHRIFNSF</sequence>
<proteinExistence type="predicted"/>
<dbReference type="EMBL" id="QTZN02000003">
    <property type="protein sequence ID" value="MVB05850.1"/>
    <property type="molecule type" value="Genomic_DNA"/>
</dbReference>
<feature type="transmembrane region" description="Helical" evidence="1">
    <location>
        <begin position="63"/>
        <end position="81"/>
    </location>
</feature>
<dbReference type="Proteomes" id="UP000462449">
    <property type="component" value="Unassembled WGS sequence"/>
</dbReference>
<dbReference type="Proteomes" id="UP000285951">
    <property type="component" value="Unassembled WGS sequence"/>
</dbReference>
<feature type="transmembrane region" description="Helical" evidence="1">
    <location>
        <begin position="30"/>
        <end position="51"/>
    </location>
</feature>
<dbReference type="EMBL" id="WOTW01000003">
    <property type="protein sequence ID" value="MUP36645.1"/>
    <property type="molecule type" value="Genomic_DNA"/>
</dbReference>
<protein>
    <submittedName>
        <fullName evidence="2">Uncharacterized protein</fullName>
    </submittedName>
</protein>
<keyword evidence="4" id="KW-1185">Reference proteome</keyword>
<feature type="transmembrane region" description="Helical" evidence="1">
    <location>
        <begin position="102"/>
        <end position="121"/>
    </location>
</feature>
<evidence type="ECO:0000256" key="1">
    <source>
        <dbReference type="SAM" id="Phobius"/>
    </source>
</evidence>
<comment type="caution">
    <text evidence="2">The sequence shown here is derived from an EMBL/GenBank/DDBJ whole genome shotgun (WGS) entry which is preliminary data.</text>
</comment>
<evidence type="ECO:0000313" key="5">
    <source>
        <dbReference type="Proteomes" id="UP000462449"/>
    </source>
</evidence>
<dbReference type="AlphaFoldDB" id="A0A7M4D1W6"/>
<keyword evidence="1" id="KW-0472">Membrane</keyword>
<evidence type="ECO:0000313" key="3">
    <source>
        <dbReference type="EMBL" id="MVB05850.1"/>
    </source>
</evidence>
<evidence type="ECO:0000313" key="4">
    <source>
        <dbReference type="Proteomes" id="UP000285951"/>
    </source>
</evidence>
<name>A0A7M4D1W6_9BACT</name>
<evidence type="ECO:0000313" key="2">
    <source>
        <dbReference type="EMBL" id="MUP36645.1"/>
    </source>
</evidence>